<gene>
    <name evidence="3" type="ORF">GJR95_03275</name>
</gene>
<evidence type="ECO:0000313" key="4">
    <source>
        <dbReference type="Proteomes" id="UP000464577"/>
    </source>
</evidence>
<name>A0A6P1VNV5_9BACT</name>
<dbReference type="PANTHER" id="PTHR43364:SF6">
    <property type="entry name" value="OXIDOREDUCTASE-RELATED"/>
    <property type="match status" value="1"/>
</dbReference>
<reference evidence="3 4" key="1">
    <citation type="submission" date="2019-11" db="EMBL/GenBank/DDBJ databases">
        <title>Spirosoma endbachense sp. nov., isolated from a natural salt meadow.</title>
        <authorList>
            <person name="Rojas J."/>
            <person name="Ambika Manirajan B."/>
            <person name="Ratering S."/>
            <person name="Suarez C."/>
            <person name="Geissler-Plaum R."/>
            <person name="Schnell S."/>
        </authorList>
    </citation>
    <scope>NUCLEOTIDE SEQUENCE [LARGE SCALE GENOMIC DNA]</scope>
    <source>
        <strain evidence="3 4">I-24</strain>
    </source>
</reference>
<dbReference type="SUPFAM" id="SSF51430">
    <property type="entry name" value="NAD(P)-linked oxidoreductase"/>
    <property type="match status" value="1"/>
</dbReference>
<dbReference type="GO" id="GO:0005829">
    <property type="term" value="C:cytosol"/>
    <property type="evidence" value="ECO:0007669"/>
    <property type="project" value="TreeGrafter"/>
</dbReference>
<dbReference type="PANTHER" id="PTHR43364">
    <property type="entry name" value="NADH-SPECIFIC METHYLGLYOXAL REDUCTASE-RELATED"/>
    <property type="match status" value="1"/>
</dbReference>
<dbReference type="InterPro" id="IPR050523">
    <property type="entry name" value="AKR_Detox_Biosynth"/>
</dbReference>
<proteinExistence type="predicted"/>
<dbReference type="CDD" id="cd19081">
    <property type="entry name" value="AKR_AKR9C1"/>
    <property type="match status" value="1"/>
</dbReference>
<evidence type="ECO:0000313" key="3">
    <source>
        <dbReference type="EMBL" id="QHV94108.1"/>
    </source>
</evidence>
<dbReference type="Pfam" id="PF00248">
    <property type="entry name" value="Aldo_ket_red"/>
    <property type="match status" value="1"/>
</dbReference>
<dbReference type="Gene3D" id="3.20.20.100">
    <property type="entry name" value="NADP-dependent oxidoreductase domain"/>
    <property type="match status" value="1"/>
</dbReference>
<dbReference type="FunFam" id="3.20.20.100:FF:000004">
    <property type="entry name" value="Oxidoreductase, aldo/keto reductase"/>
    <property type="match status" value="1"/>
</dbReference>
<protein>
    <submittedName>
        <fullName evidence="3">Aldo/keto reductase</fullName>
    </submittedName>
</protein>
<evidence type="ECO:0000256" key="1">
    <source>
        <dbReference type="ARBA" id="ARBA00023002"/>
    </source>
</evidence>
<dbReference type="InterPro" id="IPR036812">
    <property type="entry name" value="NAD(P)_OxRdtase_dom_sf"/>
</dbReference>
<accession>A0A6P1VNV5</accession>
<dbReference type="KEGG" id="senf:GJR95_03275"/>
<sequence length="316" mass="34985">MEKRTIGSSELSVAPLAFGGNVFGWTANELTSFQLLDAFVDAGFNLIDTADVYSRWVPGNQGGESETIIGNWLKRSGKRDQVIIATKLGGELAPDKKGLGKDYLKRAVDASLQRLQTDYIDLYQSHYDDLDTPIEETLDGFDKLIKEGKMRVIGASNFTPERLVESLKISEKLGYPIYQSLQPEYNLYDREKYETLYEPIVQQNGISVISYFSLASGFLTGKYRSETDLSKSPRGQGVKKYLNNRGFAILKALDEVAEQYNATPAEVSLAWLMARPGITAPIASATSVDQLHDIAKATEVKLDKSAIDKLTTASAW</sequence>
<dbReference type="GO" id="GO:0016491">
    <property type="term" value="F:oxidoreductase activity"/>
    <property type="evidence" value="ECO:0007669"/>
    <property type="project" value="UniProtKB-KW"/>
</dbReference>
<feature type="domain" description="NADP-dependent oxidoreductase" evidence="2">
    <location>
        <begin position="15"/>
        <end position="312"/>
    </location>
</feature>
<dbReference type="EMBL" id="CP045997">
    <property type="protein sequence ID" value="QHV94108.1"/>
    <property type="molecule type" value="Genomic_DNA"/>
</dbReference>
<organism evidence="3 4">
    <name type="scientific">Spirosoma endbachense</name>
    <dbReference type="NCBI Taxonomy" id="2666025"/>
    <lineage>
        <taxon>Bacteria</taxon>
        <taxon>Pseudomonadati</taxon>
        <taxon>Bacteroidota</taxon>
        <taxon>Cytophagia</taxon>
        <taxon>Cytophagales</taxon>
        <taxon>Cytophagaceae</taxon>
        <taxon>Spirosoma</taxon>
    </lineage>
</organism>
<dbReference type="InterPro" id="IPR023210">
    <property type="entry name" value="NADP_OxRdtase_dom"/>
</dbReference>
<keyword evidence="1" id="KW-0560">Oxidoreductase</keyword>
<keyword evidence="4" id="KW-1185">Reference proteome</keyword>
<dbReference type="Proteomes" id="UP000464577">
    <property type="component" value="Chromosome"/>
</dbReference>
<dbReference type="AlphaFoldDB" id="A0A6P1VNV5"/>
<evidence type="ECO:0000259" key="2">
    <source>
        <dbReference type="Pfam" id="PF00248"/>
    </source>
</evidence>
<dbReference type="RefSeq" id="WP_162384529.1">
    <property type="nucleotide sequence ID" value="NZ_CP045997.1"/>
</dbReference>